<feature type="region of interest" description="Disordered" evidence="2">
    <location>
        <begin position="80"/>
        <end position="131"/>
    </location>
</feature>
<dbReference type="STRING" id="46835.A0A504YH38"/>
<feature type="compositionally biased region" description="Polar residues" evidence="2">
    <location>
        <begin position="355"/>
        <end position="369"/>
    </location>
</feature>
<sequence length="860" mass="95612">MAYKELGARMSPEGSLLQYTLDSTQNTFKASPVISNEHKPEERNGMLERCSQRPMEGRRPAAFLRRRQGVSAWCSKIRKQGLPVPDPADELRKRRNSSSLVSPSRTSIASSRLKSNSLTTPRTQSVMDGNTSLTKSNTLWCGLKQRRCSTGSLNDDERPKSSDHVADQSPPKQDPSSAPCTVSEQQLPQAMTENVGDESHNDAGDLEEFEFLEEIAENSSFSSLTTSFVAKLGKSRLKDRLKRAEEVLEKVASNDTRSCVDRCEQEGSSHEKMEAQSTSRERHPERSILSVLDKHRLQGAATIHEPEHDALPPSNGNKNSQQENGLKISSEFDDGNSWTCSTSDINEIVDRPNSSSVLDLSVPNVSSLDGTRKPELRGSDSHLRPRRRSSSRSPCLTNNLRRSGDFLGNTRSHRRPLTRPLSATTHLGSPCTHSTRAFDSSYEDELINLADDFMEQLKRDQPSPGRSTAHTQTLLRQWILRLEAEVRRFKTENATLLKLRSERDESIRRLEMEAKRFEEYKAREIRSFTEMKENELRKLKKERRILEDYERALKSMPSKKDREEIDRLKEEVSEKIFTSQLLPFYQTLSTVSQSVSLRTSTTSSGEQKDSRSPSVARRLKQQQQYLSSCRLSGRPLSRLNSTEKFPETTTRQPVALTHSSPPSFDATSVHTDRLGSAITPGFHQVTPSTIGTRESVISGGYFTGDDDGASSGCAHLDVQQSGINLAPEQTTVACKTATGASEPSLLAVQVMSSVSRVHDPDVQNGTLAKVDKPELVEENLPAPHTAASGNVTRTIKHADGSVEETYSNGAVVVTYFNGSVKEIFPDGVTMVVSLFNGDIKRTMPDGRVVSFPIVLTVITF</sequence>
<dbReference type="PANTHER" id="PTHR10331:SF6">
    <property type="entry name" value="SPINDLE ASSEMBLY ABNORMAL 4"/>
    <property type="match status" value="1"/>
</dbReference>
<dbReference type="InterPro" id="IPR009852">
    <property type="entry name" value="CENPJ_C_dom"/>
</dbReference>
<dbReference type="AlphaFoldDB" id="A0A504YH38"/>
<dbReference type="PANTHER" id="PTHR10331">
    <property type="entry name" value="T COMPLEX PROTEIN 10"/>
    <property type="match status" value="1"/>
</dbReference>
<name>A0A504YH38_FASGI</name>
<feature type="compositionally biased region" description="Polar residues" evidence="2">
    <location>
        <begin position="170"/>
        <end position="186"/>
    </location>
</feature>
<dbReference type="Gene3D" id="2.60.450.20">
    <property type="match status" value="1"/>
</dbReference>
<dbReference type="EMBL" id="SUNJ01013570">
    <property type="protein sequence ID" value="TPP57187.1"/>
    <property type="molecule type" value="Genomic_DNA"/>
</dbReference>
<dbReference type="Pfam" id="PF07202">
    <property type="entry name" value="Tcp10_C"/>
    <property type="match status" value="1"/>
</dbReference>
<gene>
    <name evidence="4" type="ORF">FGIG_06038</name>
</gene>
<feature type="compositionally biased region" description="Polar residues" evidence="2">
    <location>
        <begin position="595"/>
        <end position="605"/>
    </location>
</feature>
<feature type="compositionally biased region" description="Basic and acidic residues" evidence="2">
    <location>
        <begin position="370"/>
        <end position="383"/>
    </location>
</feature>
<feature type="region of interest" description="Disordered" evidence="2">
    <location>
        <begin position="262"/>
        <end position="285"/>
    </location>
</feature>
<evidence type="ECO:0000256" key="1">
    <source>
        <dbReference type="ARBA" id="ARBA00005627"/>
    </source>
</evidence>
<comment type="caution">
    <text evidence="4">The sequence shown here is derived from an EMBL/GenBank/DDBJ whole genome shotgun (WGS) entry which is preliminary data.</text>
</comment>
<evidence type="ECO:0000259" key="3">
    <source>
        <dbReference type="Pfam" id="PF07202"/>
    </source>
</evidence>
<feature type="compositionally biased region" description="Polar residues" evidence="2">
    <location>
        <begin position="638"/>
        <end position="667"/>
    </location>
</feature>
<evidence type="ECO:0000313" key="5">
    <source>
        <dbReference type="Proteomes" id="UP000316759"/>
    </source>
</evidence>
<feature type="compositionally biased region" description="Polar residues" evidence="2">
    <location>
        <begin position="314"/>
        <end position="324"/>
    </location>
</feature>
<evidence type="ECO:0000256" key="2">
    <source>
        <dbReference type="SAM" id="MobiDB-lite"/>
    </source>
</evidence>
<feature type="region of interest" description="Disordered" evidence="2">
    <location>
        <begin position="150"/>
        <end position="186"/>
    </location>
</feature>
<keyword evidence="5" id="KW-1185">Reference proteome</keyword>
<feature type="region of interest" description="Disordered" evidence="2">
    <location>
        <begin position="355"/>
        <end position="417"/>
    </location>
</feature>
<organism evidence="4 5">
    <name type="scientific">Fasciola gigantica</name>
    <name type="common">Giant liver fluke</name>
    <dbReference type="NCBI Taxonomy" id="46835"/>
    <lineage>
        <taxon>Eukaryota</taxon>
        <taxon>Metazoa</taxon>
        <taxon>Spiralia</taxon>
        <taxon>Lophotrochozoa</taxon>
        <taxon>Platyhelminthes</taxon>
        <taxon>Trematoda</taxon>
        <taxon>Digenea</taxon>
        <taxon>Plagiorchiida</taxon>
        <taxon>Echinostomata</taxon>
        <taxon>Echinostomatoidea</taxon>
        <taxon>Fasciolidae</taxon>
        <taxon>Fasciola</taxon>
    </lineage>
</organism>
<reference evidence="4 5" key="1">
    <citation type="submission" date="2019-04" db="EMBL/GenBank/DDBJ databases">
        <title>Annotation for the trematode Fasciola gigantica.</title>
        <authorList>
            <person name="Choi Y.-J."/>
        </authorList>
    </citation>
    <scope>NUCLEOTIDE SEQUENCE [LARGE SCALE GENOMIC DNA]</scope>
    <source>
        <strain evidence="4">Uganda_cow_1</strain>
    </source>
</reference>
<feature type="compositionally biased region" description="Basic and acidic residues" evidence="2">
    <location>
        <begin position="155"/>
        <end position="166"/>
    </location>
</feature>
<proteinExistence type="inferred from homology"/>
<feature type="compositionally biased region" description="Polar residues" evidence="2">
    <location>
        <begin position="97"/>
        <end position="131"/>
    </location>
</feature>
<feature type="region of interest" description="Disordered" evidence="2">
    <location>
        <begin position="630"/>
        <end position="667"/>
    </location>
</feature>
<protein>
    <submittedName>
        <fullName evidence="4">Centromere protein J</fullName>
    </submittedName>
</protein>
<dbReference type="InterPro" id="IPR026581">
    <property type="entry name" value="TCP10L/CENPJ"/>
</dbReference>
<dbReference type="Proteomes" id="UP000316759">
    <property type="component" value="Unassembled WGS sequence"/>
</dbReference>
<evidence type="ECO:0000313" key="4">
    <source>
        <dbReference type="EMBL" id="TPP57187.1"/>
    </source>
</evidence>
<dbReference type="OrthoDB" id="10252174at2759"/>
<accession>A0A504YH38</accession>
<comment type="similarity">
    <text evidence="1">Belongs to the TCP10 family.</text>
</comment>
<feature type="region of interest" description="Disordered" evidence="2">
    <location>
        <begin position="595"/>
        <end position="616"/>
    </location>
</feature>
<dbReference type="InterPro" id="IPR047002">
    <property type="entry name" value="Tcp10_C_sf"/>
</dbReference>
<feature type="region of interest" description="Disordered" evidence="2">
    <location>
        <begin position="305"/>
        <end position="333"/>
    </location>
</feature>
<feature type="domain" description="Centromere protein J C-terminal" evidence="3">
    <location>
        <begin position="790"/>
        <end position="823"/>
    </location>
</feature>